<evidence type="ECO:0000256" key="1">
    <source>
        <dbReference type="ARBA" id="ARBA00022603"/>
    </source>
</evidence>
<evidence type="ECO:0000313" key="5">
    <source>
        <dbReference type="Proteomes" id="UP000321118"/>
    </source>
</evidence>
<dbReference type="Pfam" id="PF05175">
    <property type="entry name" value="MTS"/>
    <property type="match status" value="1"/>
</dbReference>
<gene>
    <name evidence="4" type="ORF">CXY01_11720</name>
</gene>
<evidence type="ECO:0000256" key="2">
    <source>
        <dbReference type="ARBA" id="ARBA00022679"/>
    </source>
</evidence>
<comment type="caution">
    <text evidence="4">The sequence shown here is derived from an EMBL/GenBank/DDBJ whole genome shotgun (WGS) entry which is preliminary data.</text>
</comment>
<proteinExistence type="predicted"/>
<dbReference type="InterPro" id="IPR029063">
    <property type="entry name" value="SAM-dependent_MTases_sf"/>
</dbReference>
<dbReference type="SUPFAM" id="SSF53335">
    <property type="entry name" value="S-adenosyl-L-methionine-dependent methyltransferases"/>
    <property type="match status" value="1"/>
</dbReference>
<sequence>MLLVGQGALFFVEGPSGVSRVARGTDERRGISLRAETVGVGIVGAVSEQDHYFTAQPASPDERRLLHVHLAGREVQVETAGGTFSPDHVDLGTRVLLDHVPAPPASGDLLDLGCGWGPIALTLALESPGAQVWAVDVNERALDLTRRNAERLGASNVRAVRPEQVPDDVLFAAIWSNPPIRVGKVALHAMLTRWLGRRAPGGEAHLVVGKNLGADSLQRWIAAELDVAVDRTASAKGFRVLAVHDR</sequence>
<keyword evidence="2" id="KW-0808">Transferase</keyword>
<dbReference type="AlphaFoldDB" id="A0A510V177"/>
<dbReference type="InterPro" id="IPR007848">
    <property type="entry name" value="Small_mtfrase_dom"/>
</dbReference>
<feature type="domain" description="Methyltransferase small" evidence="3">
    <location>
        <begin position="75"/>
        <end position="241"/>
    </location>
</feature>
<dbReference type="GO" id="GO:0008757">
    <property type="term" value="F:S-adenosylmethionine-dependent methyltransferase activity"/>
    <property type="evidence" value="ECO:0007669"/>
    <property type="project" value="InterPro"/>
</dbReference>
<dbReference type="Gene3D" id="3.40.50.150">
    <property type="entry name" value="Vaccinia Virus protein VP39"/>
    <property type="match status" value="1"/>
</dbReference>
<dbReference type="PANTHER" id="PTHR47816">
    <property type="entry name" value="RIBOSOMAL RNA SMALL SUBUNIT METHYLTRANSFERASE C"/>
    <property type="match status" value="1"/>
</dbReference>
<dbReference type="Proteomes" id="UP000321118">
    <property type="component" value="Unassembled WGS sequence"/>
</dbReference>
<accession>A0A510V177</accession>
<dbReference type="EMBL" id="BJUB01000003">
    <property type="protein sequence ID" value="GEK20652.1"/>
    <property type="molecule type" value="Genomic_DNA"/>
</dbReference>
<name>A0A510V177_9CELL</name>
<organism evidence="4 5">
    <name type="scientific">Cellulomonas xylanilytica</name>
    <dbReference type="NCBI Taxonomy" id="233583"/>
    <lineage>
        <taxon>Bacteria</taxon>
        <taxon>Bacillati</taxon>
        <taxon>Actinomycetota</taxon>
        <taxon>Actinomycetes</taxon>
        <taxon>Micrococcales</taxon>
        <taxon>Cellulomonadaceae</taxon>
        <taxon>Cellulomonas</taxon>
    </lineage>
</organism>
<dbReference type="InterPro" id="IPR046977">
    <property type="entry name" value="RsmC/RlmG"/>
</dbReference>
<protein>
    <submittedName>
        <fullName evidence="4">16S RNA G1207 methylase RsmC</fullName>
    </submittedName>
</protein>
<dbReference type="CDD" id="cd02440">
    <property type="entry name" value="AdoMet_MTases"/>
    <property type="match status" value="1"/>
</dbReference>
<dbReference type="PANTHER" id="PTHR47816:SF4">
    <property type="entry name" value="RIBOSOMAL RNA SMALL SUBUNIT METHYLTRANSFERASE C"/>
    <property type="match status" value="1"/>
</dbReference>
<keyword evidence="1 4" id="KW-0489">Methyltransferase</keyword>
<evidence type="ECO:0000259" key="3">
    <source>
        <dbReference type="Pfam" id="PF05175"/>
    </source>
</evidence>
<dbReference type="GO" id="GO:0032259">
    <property type="term" value="P:methylation"/>
    <property type="evidence" value="ECO:0007669"/>
    <property type="project" value="UniProtKB-KW"/>
</dbReference>
<reference evidence="4 5" key="1">
    <citation type="submission" date="2019-07" db="EMBL/GenBank/DDBJ databases">
        <title>Whole genome shotgun sequence of Cellulomonas xylanilytica NBRC 101102.</title>
        <authorList>
            <person name="Hosoyama A."/>
            <person name="Uohara A."/>
            <person name="Ohji S."/>
            <person name="Ichikawa N."/>
        </authorList>
    </citation>
    <scope>NUCLEOTIDE SEQUENCE [LARGE SCALE GENOMIC DNA]</scope>
    <source>
        <strain evidence="4 5">NBRC 101102</strain>
    </source>
</reference>
<evidence type="ECO:0000313" key="4">
    <source>
        <dbReference type="EMBL" id="GEK20652.1"/>
    </source>
</evidence>
<keyword evidence="5" id="KW-1185">Reference proteome</keyword>